<feature type="region of interest" description="Disordered" evidence="2">
    <location>
        <begin position="714"/>
        <end position="745"/>
    </location>
</feature>
<proteinExistence type="inferred from homology"/>
<evidence type="ECO:0000256" key="3">
    <source>
        <dbReference type="SAM" id="Phobius"/>
    </source>
</evidence>
<dbReference type="InterPro" id="IPR035980">
    <property type="entry name" value="Ribosomal_bS6_sf"/>
</dbReference>
<sequence>MAREETQESEDQDEGDACENWRCHVPCWRRRRPPCHCSRETTDDHHVKACHDVKEKAIEEPHRDDEGAPLLLSRPREQRREEKTLNQSELLTRCDEETKNACVALLEVCPEESGSTEALRRQRLSFLSPHASGTSPLSSLDSSESFSVAFSHCTFTPPELSLPVSLPVSSTCMYPEDPSFPLSHAFASLGNAAASTSSSISASPAVSLQEGRALGRPACMRKRSPFVCDSSRRKRICFLSSLFPAEAQKATVEDTDSLSLSLPRESSQLGAFCDFSRETILNHRGMLSLVSNPQSSSIYPAVSGSTVEHSSSLLSLTRSLLSHLPVGCRAVSGVSLNSVSPSSVSCRRRSPSGAAQTPVSEREPLLALPLCRVSSFSLCRRARKRTLTLLGCSLSSCACLLFPGFASAVASSANRAHKLPCLFSRCARWASALCLSVSLAILSCSFPLFLRVSCLARSSCLALAVSVFSCLIAPVSVLGLLSRRRDLPRSTGTLPAVETVACPSREEGVSFYSTSSVAFLPEEAKGARHVIQRRRRWIAALWVVACLPFFSRPGPLSAVAAPVTASRLHDLVCTRTQESRRASLLSVMRNSSRCQSFAFVLPSSSSLAASSLVGAPGFASLLSPRVAAPAFAEELRRRPASRGGSPSYWGRGRPATLSKFPSWLPFLTLSLSASLSSVFFASVAASDFFVSPFVFRESPAPSLSLSEDATRVSSFLGPPGRGGPSRSDVSDAFSGRRPSRLASPRRRAVAQVRRLPFSSPCLLSSSCGGVLSGNRGGEVPVHATQSSVERGDASAWVRRERAADGRAGALGCSAKTFAFTEDATENTESEELPLPRRLLVPRHKLDKEAHLSHHRPSVVAGGHGLAETRLYRVVALFRPELSVPKIKEAVRPYVDQLQQWRCRSLRVTYRGYRRLAYRVKKKDSAHVVEMTFDLLPSAVHYLHVKLNLDDNIIRFMILKNPPLPRSIVKRRHTIPPEEFEELVRYSGLPESRS</sequence>
<dbReference type="GO" id="GO:0003735">
    <property type="term" value="F:structural constituent of ribosome"/>
    <property type="evidence" value="ECO:0007669"/>
    <property type="project" value="InterPro"/>
</dbReference>
<keyword evidence="3" id="KW-1133">Transmembrane helix</keyword>
<dbReference type="HAMAP" id="MF_00360">
    <property type="entry name" value="Ribosomal_bS6"/>
    <property type="match status" value="1"/>
</dbReference>
<gene>
    <name evidence="4" type="ORF">TGP89_217670</name>
</gene>
<dbReference type="InterPro" id="IPR020814">
    <property type="entry name" value="Ribosomal_S6_plastid/chlpt"/>
</dbReference>
<feature type="compositionally biased region" description="Basic and acidic residues" evidence="2">
    <location>
        <begin position="57"/>
        <end position="66"/>
    </location>
</feature>
<dbReference type="Gene3D" id="3.30.70.60">
    <property type="match status" value="1"/>
</dbReference>
<dbReference type="Pfam" id="PF01250">
    <property type="entry name" value="Ribosomal_S6"/>
    <property type="match status" value="1"/>
</dbReference>
<dbReference type="GO" id="GO:0006412">
    <property type="term" value="P:translation"/>
    <property type="evidence" value="ECO:0007669"/>
    <property type="project" value="InterPro"/>
</dbReference>
<dbReference type="PANTHER" id="PTHR21011">
    <property type="entry name" value="MITOCHONDRIAL 28S RIBOSOMAL PROTEIN S6"/>
    <property type="match status" value="1"/>
</dbReference>
<evidence type="ECO:0000313" key="4">
    <source>
        <dbReference type="EMBL" id="KFG37815.1"/>
    </source>
</evidence>
<dbReference type="InterPro" id="IPR000529">
    <property type="entry name" value="Ribosomal_bS6"/>
</dbReference>
<keyword evidence="3" id="KW-0812">Transmembrane</keyword>
<dbReference type="PANTHER" id="PTHR21011:SF1">
    <property type="entry name" value="SMALL RIBOSOMAL SUBUNIT PROTEIN BS6M"/>
    <property type="match status" value="1"/>
</dbReference>
<protein>
    <submittedName>
        <fullName evidence="4">Ribosomal protein RPS6</fullName>
    </submittedName>
</protein>
<dbReference type="AlphaFoldDB" id="A0A086K097"/>
<dbReference type="NCBIfam" id="TIGR00166">
    <property type="entry name" value="S6"/>
    <property type="match status" value="1"/>
</dbReference>
<dbReference type="VEuPathDB" id="ToxoDB:TGP89_217670"/>
<evidence type="ECO:0000313" key="5">
    <source>
        <dbReference type="Proteomes" id="UP000028828"/>
    </source>
</evidence>
<accession>A0A086K097</accession>
<evidence type="ECO:0000256" key="1">
    <source>
        <dbReference type="ARBA" id="ARBA00009512"/>
    </source>
</evidence>
<dbReference type="Proteomes" id="UP000028828">
    <property type="component" value="Unassembled WGS sequence"/>
</dbReference>
<feature type="transmembrane region" description="Helical" evidence="3">
    <location>
        <begin position="387"/>
        <end position="409"/>
    </location>
</feature>
<dbReference type="CDD" id="cd00473">
    <property type="entry name" value="bS6"/>
    <property type="match status" value="1"/>
</dbReference>
<comment type="similarity">
    <text evidence="1">Belongs to the bacterial ribosomal protein bS6 family.</text>
</comment>
<feature type="region of interest" description="Disordered" evidence="2">
    <location>
        <begin position="339"/>
        <end position="358"/>
    </location>
</feature>
<keyword evidence="4" id="KW-0687">Ribonucleoprotein</keyword>
<name>A0A086K097_TOXGO</name>
<dbReference type="EMBL" id="AEYI02001408">
    <property type="protein sequence ID" value="KFG37815.1"/>
    <property type="molecule type" value="Genomic_DNA"/>
</dbReference>
<keyword evidence="3" id="KW-0472">Membrane</keyword>
<feature type="region of interest" description="Disordered" evidence="2">
    <location>
        <begin position="57"/>
        <end position="85"/>
    </location>
</feature>
<keyword evidence="4" id="KW-0689">Ribosomal protein</keyword>
<reference evidence="4 5" key="1">
    <citation type="submission" date="2014-03" db="EMBL/GenBank/DDBJ databases">
        <authorList>
            <person name="Sibley D."/>
            <person name="Venepally P."/>
            <person name="Karamycheva S."/>
            <person name="Hadjithomas M."/>
            <person name="Khan A."/>
            <person name="Brunk B."/>
            <person name="Roos D."/>
            <person name="Caler E."/>
            <person name="Lorenzi H."/>
        </authorList>
    </citation>
    <scope>NUCLEOTIDE SEQUENCE [LARGE SCALE GENOMIC DNA]</scope>
    <source>
        <strain evidence="5">p89</strain>
    </source>
</reference>
<feature type="compositionally biased region" description="Basic and acidic residues" evidence="2">
    <location>
        <begin position="74"/>
        <end position="84"/>
    </location>
</feature>
<evidence type="ECO:0000256" key="2">
    <source>
        <dbReference type="SAM" id="MobiDB-lite"/>
    </source>
</evidence>
<dbReference type="GO" id="GO:0005840">
    <property type="term" value="C:ribosome"/>
    <property type="evidence" value="ECO:0007669"/>
    <property type="project" value="UniProtKB-KW"/>
</dbReference>
<dbReference type="InterPro" id="IPR014717">
    <property type="entry name" value="Transl_elong_EF1B/ribsomal_bS6"/>
</dbReference>
<dbReference type="SUPFAM" id="SSF54995">
    <property type="entry name" value="Ribosomal protein S6"/>
    <property type="match status" value="1"/>
</dbReference>
<feature type="transmembrane region" description="Helical" evidence="3">
    <location>
        <begin position="461"/>
        <end position="481"/>
    </location>
</feature>
<comment type="caution">
    <text evidence="4">The sequence shown here is derived from an EMBL/GenBank/DDBJ whole genome shotgun (WGS) entry which is preliminary data.</text>
</comment>
<dbReference type="OrthoDB" id="669828at2759"/>
<dbReference type="GO" id="GO:0070181">
    <property type="term" value="F:small ribosomal subunit rRNA binding"/>
    <property type="evidence" value="ECO:0007669"/>
    <property type="project" value="TreeGrafter"/>
</dbReference>
<feature type="transmembrane region" description="Helical" evidence="3">
    <location>
        <begin position="429"/>
        <end position="449"/>
    </location>
</feature>
<dbReference type="GO" id="GO:0005737">
    <property type="term" value="C:cytoplasm"/>
    <property type="evidence" value="ECO:0007669"/>
    <property type="project" value="UniProtKB-ARBA"/>
</dbReference>
<organism evidence="4 5">
    <name type="scientific">Toxoplasma gondii p89</name>
    <dbReference type="NCBI Taxonomy" id="943119"/>
    <lineage>
        <taxon>Eukaryota</taxon>
        <taxon>Sar</taxon>
        <taxon>Alveolata</taxon>
        <taxon>Apicomplexa</taxon>
        <taxon>Conoidasida</taxon>
        <taxon>Coccidia</taxon>
        <taxon>Eucoccidiorida</taxon>
        <taxon>Eimeriorina</taxon>
        <taxon>Sarcocystidae</taxon>
        <taxon>Toxoplasma</taxon>
    </lineage>
</organism>